<comment type="caution">
    <text evidence="3">The sequence shown here is derived from an EMBL/GenBank/DDBJ whole genome shotgun (WGS) entry which is preliminary data.</text>
</comment>
<evidence type="ECO:0000313" key="4">
    <source>
        <dbReference type="Proteomes" id="UP000824265"/>
    </source>
</evidence>
<dbReference type="SMART" id="SM00382">
    <property type="entry name" value="AAA"/>
    <property type="match status" value="1"/>
</dbReference>
<dbReference type="InterPro" id="IPR002611">
    <property type="entry name" value="IstB_ATP-bd"/>
</dbReference>
<dbReference type="GO" id="GO:0006260">
    <property type="term" value="P:DNA replication"/>
    <property type="evidence" value="ECO:0007669"/>
    <property type="project" value="TreeGrafter"/>
</dbReference>
<dbReference type="InterPro" id="IPR027417">
    <property type="entry name" value="P-loop_NTPase"/>
</dbReference>
<organism evidence="3 4">
    <name type="scientific">Candidatus Acetatifactor stercoripullorum</name>
    <dbReference type="NCBI Taxonomy" id="2838414"/>
    <lineage>
        <taxon>Bacteria</taxon>
        <taxon>Bacillati</taxon>
        <taxon>Bacillota</taxon>
        <taxon>Clostridia</taxon>
        <taxon>Lachnospirales</taxon>
        <taxon>Lachnospiraceae</taxon>
        <taxon>Acetatifactor</taxon>
    </lineage>
</organism>
<protein>
    <submittedName>
        <fullName evidence="3">ATP-binding protein</fullName>
    </submittedName>
</protein>
<dbReference type="Proteomes" id="UP000824265">
    <property type="component" value="Unassembled WGS sequence"/>
</dbReference>
<dbReference type="GO" id="GO:0005524">
    <property type="term" value="F:ATP binding"/>
    <property type="evidence" value="ECO:0007669"/>
    <property type="project" value="UniProtKB-KW"/>
</dbReference>
<dbReference type="SUPFAM" id="SSF52540">
    <property type="entry name" value="P-loop containing nucleoside triphosphate hydrolases"/>
    <property type="match status" value="1"/>
</dbReference>
<dbReference type="Gene3D" id="3.40.50.300">
    <property type="entry name" value="P-loop containing nucleotide triphosphate hydrolases"/>
    <property type="match status" value="1"/>
</dbReference>
<evidence type="ECO:0000313" key="3">
    <source>
        <dbReference type="EMBL" id="HIW81701.1"/>
    </source>
</evidence>
<name>A0A9D1R828_9FIRM</name>
<dbReference type="PANTHER" id="PTHR30050">
    <property type="entry name" value="CHROMOSOMAL REPLICATION INITIATOR PROTEIN DNAA"/>
    <property type="match status" value="1"/>
</dbReference>
<dbReference type="AlphaFoldDB" id="A0A9D1R828"/>
<dbReference type="Pfam" id="PF01695">
    <property type="entry name" value="IstB_IS21"/>
    <property type="match status" value="1"/>
</dbReference>
<reference evidence="3" key="2">
    <citation type="submission" date="2021-04" db="EMBL/GenBank/DDBJ databases">
        <authorList>
            <person name="Gilroy R."/>
        </authorList>
    </citation>
    <scope>NUCLEOTIDE SEQUENCE</scope>
    <source>
        <strain evidence="3">CHK195-6426</strain>
    </source>
</reference>
<keyword evidence="3" id="KW-0067">ATP-binding</keyword>
<gene>
    <name evidence="3" type="ORF">H9742_09340</name>
</gene>
<proteinExistence type="predicted"/>
<accession>A0A9D1R828</accession>
<dbReference type="CDD" id="cd00009">
    <property type="entry name" value="AAA"/>
    <property type="match status" value="1"/>
</dbReference>
<reference evidence="3" key="1">
    <citation type="journal article" date="2021" name="PeerJ">
        <title>Extensive microbial diversity within the chicken gut microbiome revealed by metagenomics and culture.</title>
        <authorList>
            <person name="Gilroy R."/>
            <person name="Ravi A."/>
            <person name="Getino M."/>
            <person name="Pursley I."/>
            <person name="Horton D.L."/>
            <person name="Alikhan N.F."/>
            <person name="Baker D."/>
            <person name="Gharbi K."/>
            <person name="Hall N."/>
            <person name="Watson M."/>
            <person name="Adriaenssens E.M."/>
            <person name="Foster-Nyarko E."/>
            <person name="Jarju S."/>
            <person name="Secka A."/>
            <person name="Antonio M."/>
            <person name="Oren A."/>
            <person name="Chaudhuri R.R."/>
            <person name="La Ragione R."/>
            <person name="Hildebrand F."/>
            <person name="Pallen M.J."/>
        </authorList>
    </citation>
    <scope>NUCLEOTIDE SEQUENCE</scope>
    <source>
        <strain evidence="3">CHK195-6426</strain>
    </source>
</reference>
<feature type="compositionally biased region" description="Basic and acidic residues" evidence="1">
    <location>
        <begin position="15"/>
        <end position="31"/>
    </location>
</feature>
<dbReference type="NCBIfam" id="NF005304">
    <property type="entry name" value="PRK06835.1"/>
    <property type="match status" value="1"/>
</dbReference>
<feature type="region of interest" description="Disordered" evidence="1">
    <location>
        <begin position="10"/>
        <end position="31"/>
    </location>
</feature>
<dbReference type="EMBL" id="DXGH01000050">
    <property type="protein sequence ID" value="HIW81701.1"/>
    <property type="molecule type" value="Genomic_DNA"/>
</dbReference>
<dbReference type="PANTHER" id="PTHR30050:SF4">
    <property type="entry name" value="ATP-BINDING PROTEIN RV3427C IN INSERTION SEQUENCE-RELATED"/>
    <property type="match status" value="1"/>
</dbReference>
<evidence type="ECO:0000259" key="2">
    <source>
        <dbReference type="SMART" id="SM00382"/>
    </source>
</evidence>
<sequence length="330" mass="38369">MALGNQQYESIMRGYEQKQDQSRREAARRREQVYSKVPDYRRLEDSVSALSVSMVKEMLSGSGQTKEDIHASLKELSLRKKKLLTDAGFPEDYLEPIYHCSLCRDTGYVETPYGRKEKCRCFRLQEITLLYEQSNIQNVISKENFSTLSYEYYTGDDRKRFEAAVEICRNFVQNFKQDYHNLFFYGTVGTGKSFLSGCVANELLGEGYSVIYFSASELFDLLARYSFDAKAKESLYGFYQDLYHCDLIIIDDLGTEMTNTFVTSQLFSCLNERHLRQKATIISTNLSLEELRDRYSDRIFSRITSNYTICKLTGPDIRIYKKRMANSPNL</sequence>
<keyword evidence="3" id="KW-0547">Nucleotide-binding</keyword>
<evidence type="ECO:0000256" key="1">
    <source>
        <dbReference type="SAM" id="MobiDB-lite"/>
    </source>
</evidence>
<dbReference type="InterPro" id="IPR003593">
    <property type="entry name" value="AAA+_ATPase"/>
</dbReference>
<feature type="domain" description="AAA+ ATPase" evidence="2">
    <location>
        <begin position="178"/>
        <end position="304"/>
    </location>
</feature>